<accession>A0A923DWY8</accession>
<reference evidence="3" key="1">
    <citation type="submission" date="2019-11" db="EMBL/GenBank/DDBJ databases">
        <title>Description of Pedobacter sp. LMG 31464T.</title>
        <authorList>
            <person name="Carlier A."/>
            <person name="Qi S."/>
            <person name="Vandamme P."/>
        </authorList>
    </citation>
    <scope>NUCLEOTIDE SEQUENCE</scope>
    <source>
        <strain evidence="3">LMG 31464</strain>
    </source>
</reference>
<feature type="transmembrane region" description="Helical" evidence="1">
    <location>
        <begin position="123"/>
        <end position="139"/>
    </location>
</feature>
<organism evidence="3 4">
    <name type="scientific">Pedobacter planticolens</name>
    <dbReference type="NCBI Taxonomy" id="2679964"/>
    <lineage>
        <taxon>Bacteria</taxon>
        <taxon>Pseudomonadati</taxon>
        <taxon>Bacteroidota</taxon>
        <taxon>Sphingobacteriia</taxon>
        <taxon>Sphingobacteriales</taxon>
        <taxon>Sphingobacteriaceae</taxon>
        <taxon>Pedobacter</taxon>
    </lineage>
</organism>
<dbReference type="Pfam" id="PF07693">
    <property type="entry name" value="KAP_NTPase"/>
    <property type="match status" value="1"/>
</dbReference>
<dbReference type="PANTHER" id="PTHR22674">
    <property type="entry name" value="NTPASE, KAP FAMILY P-LOOP DOMAIN-CONTAINING 1"/>
    <property type="match status" value="1"/>
</dbReference>
<dbReference type="EMBL" id="WNXD01000001">
    <property type="protein sequence ID" value="MBB2144625.1"/>
    <property type="molecule type" value="Genomic_DNA"/>
</dbReference>
<name>A0A923DWY8_9SPHI</name>
<feature type="transmembrane region" description="Helical" evidence="1">
    <location>
        <begin position="91"/>
        <end position="111"/>
    </location>
</feature>
<dbReference type="InterPro" id="IPR011646">
    <property type="entry name" value="KAP_P-loop"/>
</dbReference>
<evidence type="ECO:0000256" key="1">
    <source>
        <dbReference type="SAM" id="Phobius"/>
    </source>
</evidence>
<feature type="transmembrane region" description="Helical" evidence="1">
    <location>
        <begin position="190"/>
        <end position="209"/>
    </location>
</feature>
<dbReference type="InterPro" id="IPR052754">
    <property type="entry name" value="NTPase_KAP_P-loop"/>
</dbReference>
<feature type="transmembrane region" description="Helical" evidence="1">
    <location>
        <begin position="53"/>
        <end position="71"/>
    </location>
</feature>
<evidence type="ECO:0000313" key="4">
    <source>
        <dbReference type="Proteomes" id="UP000601055"/>
    </source>
</evidence>
<protein>
    <recommendedName>
        <fullName evidence="2">KAP NTPase domain-containing protein</fullName>
    </recommendedName>
</protein>
<dbReference type="Gene3D" id="3.40.50.300">
    <property type="entry name" value="P-loop containing nucleotide triphosphate hydrolases"/>
    <property type="match status" value="1"/>
</dbReference>
<feature type="domain" description="KAP NTPase" evidence="2">
    <location>
        <begin position="251"/>
        <end position="519"/>
    </location>
</feature>
<dbReference type="InterPro" id="IPR027417">
    <property type="entry name" value="P-loop_NTPase"/>
</dbReference>
<gene>
    <name evidence="3" type="ORF">GM921_03960</name>
</gene>
<evidence type="ECO:0000259" key="2">
    <source>
        <dbReference type="Pfam" id="PF07693"/>
    </source>
</evidence>
<keyword evidence="4" id="KW-1185">Reference proteome</keyword>
<dbReference type="SUPFAM" id="SSF52540">
    <property type="entry name" value="P-loop containing nucleoside triphosphate hydrolases"/>
    <property type="match status" value="1"/>
</dbReference>
<sequence length="650" mass="75225">MTWFSTKKQQASTYINRGIAIIRKGSERINDFFIRSFKNIVSILIDDYYQKSLWSILFITLMYLFACGWLWKSFDALLVKKVLANLKPMNLGYLGSLIYFLVIGIPGFKILANCYRKMYKMRPLHIFLIGAGTILYWTHRPDYVQAQLFDTTVKQDFLKIAEYLSFMPPPLAGIAQLLQLLFKSGLVDPIVALISFGCIILSINLFRFARKPKNSSLLIQDMPISLLKDDKFNRKIYFEPLVNEIRSIEFSTEQAFAIGINSMWGYGKTSLLQILKKDFEEKEPHTVYLQYNPWMSTAKSGLTMDFFVQLDQALSEHIETENLIMKYGRALSKIDVEKNPLKSIASIFEHESSLKDKHDEVKELLMRIKKRVLVVIDDMDRLDNSEVMEVLRLIRNTANFPRIIFVAAYDKNYLSNALKSHSILNQDKYLQKIFDLEIMLPKIENMLLKELINDVFKASMDNLVMQAPEKQKLLDQFRDLIFATNSSTDPKMNLFRGQIWNVITNKRDIIRFVNSMSVIFQVNQKWVYLPDLAILELIKMMDHNCYLELSSPDNYLAISSSSLPKAYKLITQRSTLTFTARSLGHTNLKEDILESKNRALTDLISSLFTPATMSDHQSDKALRIVDNFENYFIYAEKNLPASTFAQAITP</sequence>
<evidence type="ECO:0000313" key="3">
    <source>
        <dbReference type="EMBL" id="MBB2144625.1"/>
    </source>
</evidence>
<keyword evidence="1" id="KW-0812">Transmembrane</keyword>
<dbReference type="PANTHER" id="PTHR22674:SF6">
    <property type="entry name" value="NTPASE KAP FAMILY P-LOOP DOMAIN-CONTAINING PROTEIN 1"/>
    <property type="match status" value="1"/>
</dbReference>
<proteinExistence type="predicted"/>
<comment type="caution">
    <text evidence="3">The sequence shown here is derived from an EMBL/GenBank/DDBJ whole genome shotgun (WGS) entry which is preliminary data.</text>
</comment>
<dbReference type="AlphaFoldDB" id="A0A923DWY8"/>
<dbReference type="Proteomes" id="UP000601055">
    <property type="component" value="Unassembled WGS sequence"/>
</dbReference>
<dbReference type="RefSeq" id="WP_182921309.1">
    <property type="nucleotide sequence ID" value="NZ_WNXD01000001.1"/>
</dbReference>
<keyword evidence="1" id="KW-0472">Membrane</keyword>
<keyword evidence="1" id="KW-1133">Transmembrane helix</keyword>